<comment type="caution">
    <text evidence="1">The sequence shown here is derived from an EMBL/GenBank/DDBJ whole genome shotgun (WGS) entry which is preliminary data.</text>
</comment>
<gene>
    <name evidence="1" type="ORF">KZY68_05320</name>
</gene>
<proteinExistence type="predicted"/>
<dbReference type="AlphaFoldDB" id="A0AAW4NTI5"/>
<reference evidence="1" key="1">
    <citation type="submission" date="2021-07" db="EMBL/GenBank/DDBJ databases">
        <title>Genomic diversity and antimicrobial resistance of Prevotella spp. isolated from chronic lung disease airways.</title>
        <authorList>
            <person name="Webb K.A."/>
            <person name="Olagoke O.S."/>
            <person name="Baird T."/>
            <person name="Neill J."/>
            <person name="Pham A."/>
            <person name="Wells T.J."/>
            <person name="Ramsay K.A."/>
            <person name="Bell S.C."/>
            <person name="Sarovich D.S."/>
            <person name="Price E.P."/>
        </authorList>
    </citation>
    <scope>NUCLEOTIDE SEQUENCE</scope>
    <source>
        <strain evidence="1">SCHI0047.S.3</strain>
    </source>
</reference>
<evidence type="ECO:0000313" key="2">
    <source>
        <dbReference type="Proteomes" id="UP001196873"/>
    </source>
</evidence>
<protein>
    <submittedName>
        <fullName evidence="1">Uncharacterized protein</fullName>
    </submittedName>
</protein>
<dbReference type="EMBL" id="JAHXRF010000006">
    <property type="protein sequence ID" value="MBW4865443.1"/>
    <property type="molecule type" value="Genomic_DNA"/>
</dbReference>
<evidence type="ECO:0000313" key="1">
    <source>
        <dbReference type="EMBL" id="MBW4865443.1"/>
    </source>
</evidence>
<accession>A0AAW4NTI5</accession>
<organism evidence="1 2">
    <name type="scientific">Segatella salivae</name>
    <dbReference type="NCBI Taxonomy" id="228604"/>
    <lineage>
        <taxon>Bacteria</taxon>
        <taxon>Pseudomonadati</taxon>
        <taxon>Bacteroidota</taxon>
        <taxon>Bacteroidia</taxon>
        <taxon>Bacteroidales</taxon>
        <taxon>Prevotellaceae</taxon>
        <taxon>Segatella</taxon>
    </lineage>
</organism>
<dbReference type="Proteomes" id="UP001196873">
    <property type="component" value="Unassembled WGS sequence"/>
</dbReference>
<name>A0AAW4NTI5_9BACT</name>
<sequence length="138" mass="16146">MAAQSLSFKHSQKKGVSYYLMENDTLMQMIRINYLSRSEILYKIYVKNKKRELQDSISGIAKAHLDYDPEIDEDIDGTAYPAIEFNDKQKDYIHIRIEAIKKRNKIQIIANDCLLSKYPLYCPFSSQGILFKSKLKKK</sequence>